<keyword evidence="1" id="KW-0175">Coiled coil</keyword>
<protein>
    <submittedName>
        <fullName evidence="3">Uncharacterized protein</fullName>
    </submittedName>
</protein>
<name>A0A8R1DV05_CAEJA</name>
<dbReference type="Proteomes" id="UP000005237">
    <property type="component" value="Unassembled WGS sequence"/>
</dbReference>
<keyword evidence="4" id="KW-1185">Reference proteome</keyword>
<dbReference type="EnsemblMetazoa" id="CJA13337.1">
    <property type="protein sequence ID" value="CJA13337.1"/>
    <property type="gene ID" value="WBGene00132541"/>
</dbReference>
<proteinExistence type="predicted"/>
<feature type="region of interest" description="Disordered" evidence="2">
    <location>
        <begin position="13"/>
        <end position="35"/>
    </location>
</feature>
<evidence type="ECO:0000313" key="3">
    <source>
        <dbReference type="EnsemblMetazoa" id="CJA13337.1"/>
    </source>
</evidence>
<organism evidence="3 4">
    <name type="scientific">Caenorhabditis japonica</name>
    <dbReference type="NCBI Taxonomy" id="281687"/>
    <lineage>
        <taxon>Eukaryota</taxon>
        <taxon>Metazoa</taxon>
        <taxon>Ecdysozoa</taxon>
        <taxon>Nematoda</taxon>
        <taxon>Chromadorea</taxon>
        <taxon>Rhabditida</taxon>
        <taxon>Rhabditina</taxon>
        <taxon>Rhabditomorpha</taxon>
        <taxon>Rhabditoidea</taxon>
        <taxon>Rhabditidae</taxon>
        <taxon>Peloderinae</taxon>
        <taxon>Caenorhabditis</taxon>
    </lineage>
</organism>
<accession>A0A8R1DV05</accession>
<reference evidence="3" key="2">
    <citation type="submission" date="2022-06" db="UniProtKB">
        <authorList>
            <consortium name="EnsemblMetazoa"/>
        </authorList>
    </citation>
    <scope>IDENTIFICATION</scope>
    <source>
        <strain evidence="3">DF5081</strain>
    </source>
</reference>
<dbReference type="AlphaFoldDB" id="A0A8R1DV05"/>
<evidence type="ECO:0000256" key="2">
    <source>
        <dbReference type="SAM" id="MobiDB-lite"/>
    </source>
</evidence>
<feature type="coiled-coil region" evidence="1">
    <location>
        <begin position="199"/>
        <end position="226"/>
    </location>
</feature>
<feature type="compositionally biased region" description="Low complexity" evidence="2">
    <location>
        <begin position="22"/>
        <end position="31"/>
    </location>
</feature>
<dbReference type="OMA" id="TEMMAND"/>
<sequence>MIPNSPKNPICRKLNFDSPIAGSSRGSTSSESEFEADSNFPNWFCEGVDIDAKVSRLRETLIRAGESKAQPVEDPKSKFRTEYRRILSARDIVNDAIQLQKKEVEWLRNGIEMAVFDNETLVQRRRCVEHAVRQVKEKLSRLDSSVGIQLYTQKAVKSVLQLREDEYMPDDADANLNLPDEYQKYNNLSKLCDTALKSYDVVKKRNEEMQKELIALRNRQRKHQEAMRNLIGKADQRRVDEASEIFQNVPLENLRELAEKLKARKK</sequence>
<evidence type="ECO:0000256" key="1">
    <source>
        <dbReference type="SAM" id="Coils"/>
    </source>
</evidence>
<evidence type="ECO:0000313" key="4">
    <source>
        <dbReference type="Proteomes" id="UP000005237"/>
    </source>
</evidence>
<reference evidence="4" key="1">
    <citation type="submission" date="2010-08" db="EMBL/GenBank/DDBJ databases">
        <authorList>
            <consortium name="Caenorhabditis japonica Sequencing Consortium"/>
            <person name="Wilson R.K."/>
        </authorList>
    </citation>
    <scope>NUCLEOTIDE SEQUENCE [LARGE SCALE GENOMIC DNA]</scope>
    <source>
        <strain evidence="4">DF5081</strain>
    </source>
</reference>